<dbReference type="PRINTS" id="PR01007">
    <property type="entry name" value="FLGHOOKFLIK"/>
</dbReference>
<evidence type="ECO:0000259" key="4">
    <source>
        <dbReference type="Pfam" id="PF02120"/>
    </source>
</evidence>
<dbReference type="Pfam" id="PF02120">
    <property type="entry name" value="Flg_hook"/>
    <property type="match status" value="1"/>
</dbReference>
<gene>
    <name evidence="5" type="ORF">D9V76_00405</name>
</gene>
<dbReference type="CDD" id="cd17470">
    <property type="entry name" value="T3SS_Flik_C"/>
    <property type="match status" value="1"/>
</dbReference>
<reference evidence="5 6" key="2">
    <citation type="submission" date="2019-05" db="EMBL/GenBank/DDBJ databases">
        <title>Genome evolution of the obligate endosymbiont Buchnera aphidicola.</title>
        <authorList>
            <person name="Moran N.A."/>
        </authorList>
    </citation>
    <scope>NUCLEOTIDE SEQUENCE [LARGE SCALE GENOMIC DNA]</scope>
    <source>
        <strain evidence="5 6">Rpa</strain>
    </source>
</reference>
<feature type="domain" description="Flagellar hook-length control protein-like C-terminal" evidence="4">
    <location>
        <begin position="249"/>
        <end position="324"/>
    </location>
</feature>
<dbReference type="GO" id="GO:0044780">
    <property type="term" value="P:bacterial-type flagellum assembly"/>
    <property type="evidence" value="ECO:0007669"/>
    <property type="project" value="InterPro"/>
</dbReference>
<dbReference type="PANTHER" id="PTHR37533">
    <property type="entry name" value="FLAGELLAR HOOK-LENGTH CONTROL PROTEIN"/>
    <property type="match status" value="1"/>
</dbReference>
<dbReference type="InterPro" id="IPR021136">
    <property type="entry name" value="Flagellar_hook_control-like_C"/>
</dbReference>
<dbReference type="RefSeq" id="WP_158336877.1">
    <property type="nucleotide sequence ID" value="NZ_CP034858.1"/>
</dbReference>
<accession>A0A4D6YJK2</accession>
<name>A0A4D6YJK2_BUCRP</name>
<dbReference type="EMBL" id="CP034858">
    <property type="protein sequence ID" value="QCI24735.1"/>
    <property type="molecule type" value="Genomic_DNA"/>
</dbReference>
<dbReference type="GO" id="GO:0009424">
    <property type="term" value="C:bacterial-type flagellum hook"/>
    <property type="evidence" value="ECO:0007669"/>
    <property type="project" value="InterPro"/>
</dbReference>
<keyword evidence="3" id="KW-1005">Bacterial flagellum biogenesis</keyword>
<comment type="similarity">
    <text evidence="2">Belongs to the FliK family.</text>
</comment>
<dbReference type="AlphaFoldDB" id="A0A4D6YJK2"/>
<evidence type="ECO:0000256" key="2">
    <source>
        <dbReference type="ARBA" id="ARBA00009149"/>
    </source>
</evidence>
<dbReference type="Gene3D" id="3.30.750.140">
    <property type="match status" value="1"/>
</dbReference>
<evidence type="ECO:0000313" key="6">
    <source>
        <dbReference type="Proteomes" id="UP000298688"/>
    </source>
</evidence>
<protein>
    <recommendedName>
        <fullName evidence="4">Flagellar hook-length control protein-like C-terminal domain-containing protein</fullName>
    </recommendedName>
</protein>
<dbReference type="PANTHER" id="PTHR37533:SF2">
    <property type="entry name" value="FLAGELLAR HOOK-LENGTH CONTROL PROTEIN"/>
    <property type="match status" value="1"/>
</dbReference>
<proteinExistence type="inferred from homology"/>
<dbReference type="InterPro" id="IPR052563">
    <property type="entry name" value="FliK"/>
</dbReference>
<comment type="function">
    <text evidence="1">Controls the length of the flagellar hook.</text>
</comment>
<sequence>MFKYPDNIVLEGKLSDNQHYNLTSLNFSSKSNFNELKKIFINKEIEFDNVSTKEKKENNENIVSINFVITNLINILNKKDTIFNCSIKKNYKYKTIQKKNIDKNFKLKKYKKISLEKENNTKKNEKFIVHPIFKKSIKVKNQLNEFKQINIFNNFKNKYFFRKDRYLDMKSNQNIVPDNKILTSFKNYKNNKPNLFFLKNVNKISNITTYETNTIKDSKNKKYFKFDTNALEFLNSKKNDKWKKAINHQILLSISNKENKAEIFFKPEYFGSVNIKIKMKNDQATLNFISSHNEIKVFLKNCIPFLRNALIKNGIQLEKINIYNSSFSKTNISKKNKNITKNCLFDKHKLKKTSDFQEYYIKLIQYKLIDMYV</sequence>
<dbReference type="OrthoDB" id="6554452at2"/>
<dbReference type="InterPro" id="IPR001635">
    <property type="entry name" value="Flag_hook_Flik"/>
</dbReference>
<reference evidence="5 6" key="1">
    <citation type="submission" date="2018-12" db="EMBL/GenBank/DDBJ databases">
        <authorList>
            <person name="Chong R.A."/>
        </authorList>
    </citation>
    <scope>NUCLEOTIDE SEQUENCE [LARGE SCALE GENOMIC DNA]</scope>
    <source>
        <strain evidence="5 6">Rpa</strain>
    </source>
</reference>
<organism evidence="5 6">
    <name type="scientific">Buchnera aphidicola subsp. Rhopalosiphum padi</name>
    <dbReference type="NCBI Taxonomy" id="98793"/>
    <lineage>
        <taxon>Bacteria</taxon>
        <taxon>Pseudomonadati</taxon>
        <taxon>Pseudomonadota</taxon>
        <taxon>Gammaproteobacteria</taxon>
        <taxon>Enterobacterales</taxon>
        <taxon>Erwiniaceae</taxon>
        <taxon>Buchnera</taxon>
    </lineage>
</organism>
<dbReference type="Proteomes" id="UP000298688">
    <property type="component" value="Chromosome"/>
</dbReference>
<evidence type="ECO:0000313" key="5">
    <source>
        <dbReference type="EMBL" id="QCI24735.1"/>
    </source>
</evidence>
<dbReference type="InterPro" id="IPR038610">
    <property type="entry name" value="FliK-like_C_sf"/>
</dbReference>
<evidence type="ECO:0000256" key="3">
    <source>
        <dbReference type="ARBA" id="ARBA00022795"/>
    </source>
</evidence>
<evidence type="ECO:0000256" key="1">
    <source>
        <dbReference type="ARBA" id="ARBA00003944"/>
    </source>
</evidence>